<feature type="compositionally biased region" description="Low complexity" evidence="1">
    <location>
        <begin position="93"/>
        <end position="125"/>
    </location>
</feature>
<dbReference type="VEuPathDB" id="VectorBase:BGLAX_026477"/>
<dbReference type="AlphaFoldDB" id="A0A2C9LJD1"/>
<name>A0A2C9LJD1_BIOGL</name>
<sequence>MNVYFDANKDNGDHIYDRISVVESDLVKSTVDDQSCLRTKTSNGKQSFRRIVCVDNPNQQSSVVQASVIIPIPPLSISPGTSTSTLISSEISPTITSTPVSPTITSTPVSPTVTSTPASPTSPLPEQQSKSPSIFSTIFKISRSKSKLHRASKDQTTKM</sequence>
<evidence type="ECO:0000313" key="3">
    <source>
        <dbReference type="Proteomes" id="UP000076420"/>
    </source>
</evidence>
<dbReference type="Proteomes" id="UP000076420">
    <property type="component" value="Unassembled WGS sequence"/>
</dbReference>
<evidence type="ECO:0000313" key="2">
    <source>
        <dbReference type="EnsemblMetazoa" id="BGLB031853-PA"/>
    </source>
</evidence>
<proteinExistence type="predicted"/>
<dbReference type="KEGG" id="bgt:106067458"/>
<dbReference type="VEuPathDB" id="VectorBase:BGLB031853"/>
<protein>
    <submittedName>
        <fullName evidence="2">Uncharacterized protein</fullName>
    </submittedName>
</protein>
<reference evidence="2" key="1">
    <citation type="submission" date="2020-05" db="UniProtKB">
        <authorList>
            <consortium name="EnsemblMetazoa"/>
        </authorList>
    </citation>
    <scope>IDENTIFICATION</scope>
    <source>
        <strain evidence="2">BB02</strain>
    </source>
</reference>
<evidence type="ECO:0000256" key="1">
    <source>
        <dbReference type="SAM" id="MobiDB-lite"/>
    </source>
</evidence>
<gene>
    <name evidence="2" type="primary">106067458</name>
</gene>
<organism evidence="2 3">
    <name type="scientific">Biomphalaria glabrata</name>
    <name type="common">Bloodfluke planorb</name>
    <name type="synonym">Freshwater snail</name>
    <dbReference type="NCBI Taxonomy" id="6526"/>
    <lineage>
        <taxon>Eukaryota</taxon>
        <taxon>Metazoa</taxon>
        <taxon>Spiralia</taxon>
        <taxon>Lophotrochozoa</taxon>
        <taxon>Mollusca</taxon>
        <taxon>Gastropoda</taxon>
        <taxon>Heterobranchia</taxon>
        <taxon>Euthyneura</taxon>
        <taxon>Panpulmonata</taxon>
        <taxon>Hygrophila</taxon>
        <taxon>Lymnaeoidea</taxon>
        <taxon>Planorbidae</taxon>
        <taxon>Biomphalaria</taxon>
    </lineage>
</organism>
<feature type="compositionally biased region" description="Polar residues" evidence="1">
    <location>
        <begin position="126"/>
        <end position="135"/>
    </location>
</feature>
<dbReference type="EnsemblMetazoa" id="BGLB031853-RA">
    <property type="protein sequence ID" value="BGLB031853-PA"/>
    <property type="gene ID" value="BGLB031853"/>
</dbReference>
<accession>A0A2C9LJD1</accession>
<feature type="region of interest" description="Disordered" evidence="1">
    <location>
        <begin position="93"/>
        <end position="135"/>
    </location>
</feature>